<name>X1JZA6_9ZZZZ</name>
<sequence length="47" mass="5008">MDGDVLSQVMNVGGMVHMGVADKNSIDTSLLLRVAKVFKVVLAVDSF</sequence>
<protein>
    <submittedName>
        <fullName evidence="1">Uncharacterized protein</fullName>
    </submittedName>
</protein>
<accession>X1JZA6</accession>
<gene>
    <name evidence="1" type="ORF">S03H2_67188</name>
</gene>
<evidence type="ECO:0000313" key="1">
    <source>
        <dbReference type="EMBL" id="GAH86755.1"/>
    </source>
</evidence>
<dbReference type="EMBL" id="BARU01043945">
    <property type="protein sequence ID" value="GAH86755.1"/>
    <property type="molecule type" value="Genomic_DNA"/>
</dbReference>
<proteinExistence type="predicted"/>
<reference evidence="1" key="1">
    <citation type="journal article" date="2014" name="Front. Microbiol.">
        <title>High frequency of phylogenetically diverse reductive dehalogenase-homologous genes in deep subseafloor sedimentary metagenomes.</title>
        <authorList>
            <person name="Kawai M."/>
            <person name="Futagami T."/>
            <person name="Toyoda A."/>
            <person name="Takaki Y."/>
            <person name="Nishi S."/>
            <person name="Hori S."/>
            <person name="Arai W."/>
            <person name="Tsubouchi T."/>
            <person name="Morono Y."/>
            <person name="Uchiyama I."/>
            <person name="Ito T."/>
            <person name="Fujiyama A."/>
            <person name="Inagaki F."/>
            <person name="Takami H."/>
        </authorList>
    </citation>
    <scope>NUCLEOTIDE SEQUENCE</scope>
    <source>
        <strain evidence="1">Expedition CK06-06</strain>
    </source>
</reference>
<comment type="caution">
    <text evidence="1">The sequence shown here is derived from an EMBL/GenBank/DDBJ whole genome shotgun (WGS) entry which is preliminary data.</text>
</comment>
<dbReference type="AlphaFoldDB" id="X1JZA6"/>
<organism evidence="1">
    <name type="scientific">marine sediment metagenome</name>
    <dbReference type="NCBI Taxonomy" id="412755"/>
    <lineage>
        <taxon>unclassified sequences</taxon>
        <taxon>metagenomes</taxon>
        <taxon>ecological metagenomes</taxon>
    </lineage>
</organism>